<dbReference type="InterPro" id="IPR036388">
    <property type="entry name" value="WH-like_DNA-bd_sf"/>
</dbReference>
<dbReference type="EMBL" id="JAAOIW010000002">
    <property type="protein sequence ID" value="NHN29453.1"/>
    <property type="molecule type" value="Genomic_DNA"/>
</dbReference>
<proteinExistence type="predicted"/>
<gene>
    <name evidence="2" type="ORF">G9U52_06360</name>
</gene>
<feature type="domain" description="RNA polymerase sigma factor 70 region 4 type 2" evidence="1">
    <location>
        <begin position="111"/>
        <end position="160"/>
    </location>
</feature>
<organism evidence="2 3">
    <name type="scientific">Paenibacillus agricola</name>
    <dbReference type="NCBI Taxonomy" id="2716264"/>
    <lineage>
        <taxon>Bacteria</taxon>
        <taxon>Bacillati</taxon>
        <taxon>Bacillota</taxon>
        <taxon>Bacilli</taxon>
        <taxon>Bacillales</taxon>
        <taxon>Paenibacillaceae</taxon>
        <taxon>Paenibacillus</taxon>
    </lineage>
</organism>
<dbReference type="NCBIfam" id="NF005385">
    <property type="entry name" value="PRK06930.1"/>
    <property type="match status" value="1"/>
</dbReference>
<dbReference type="NCBIfam" id="TIGR02937">
    <property type="entry name" value="sigma70-ECF"/>
    <property type="match status" value="1"/>
</dbReference>
<dbReference type="RefSeq" id="WP_166147427.1">
    <property type="nucleotide sequence ID" value="NZ_JAAOIW010000002.1"/>
</dbReference>
<dbReference type="SUPFAM" id="SSF88659">
    <property type="entry name" value="Sigma3 and sigma4 domains of RNA polymerase sigma factors"/>
    <property type="match status" value="1"/>
</dbReference>
<keyword evidence="3" id="KW-1185">Reference proteome</keyword>
<dbReference type="InterPro" id="IPR013324">
    <property type="entry name" value="RNA_pol_sigma_r3/r4-like"/>
</dbReference>
<protein>
    <submittedName>
        <fullName evidence="2">Sigma-70 family RNA polymerase sigma factor</fullName>
    </submittedName>
</protein>
<evidence type="ECO:0000313" key="2">
    <source>
        <dbReference type="EMBL" id="NHN29453.1"/>
    </source>
</evidence>
<sequence length="169" mass="19486">MNTWETQKEWLNGIAELKMSYRSTRRILVSAKENSHPPEEQLLIAEMIADLTYAIEWMHTGRCPGNRRGIERRAAYQREKLVDPFQMQIYMQQHNEPLGKPDKVSEVQRIQLECVLSSLSVRERECYELHHGSGYSLSEIAELLGVKKGTVQGYIQTANKKVVQAQALK</sequence>
<accession>A0ABX0J0G0</accession>
<dbReference type="Pfam" id="PF08281">
    <property type="entry name" value="Sigma70_r4_2"/>
    <property type="match status" value="1"/>
</dbReference>
<reference evidence="2" key="1">
    <citation type="submission" date="2020-03" db="EMBL/GenBank/DDBJ databases">
        <title>Draft sequencing of Paenibacilllus sp. S3N08.</title>
        <authorList>
            <person name="Kim D.-U."/>
        </authorList>
    </citation>
    <scope>NUCLEOTIDE SEQUENCE</scope>
    <source>
        <strain evidence="2">S3N08</strain>
    </source>
</reference>
<dbReference type="Proteomes" id="UP001165962">
    <property type="component" value="Unassembled WGS sequence"/>
</dbReference>
<comment type="caution">
    <text evidence="2">The sequence shown here is derived from an EMBL/GenBank/DDBJ whole genome shotgun (WGS) entry which is preliminary data.</text>
</comment>
<dbReference type="InterPro" id="IPR013249">
    <property type="entry name" value="RNA_pol_sigma70_r4_t2"/>
</dbReference>
<evidence type="ECO:0000259" key="1">
    <source>
        <dbReference type="Pfam" id="PF08281"/>
    </source>
</evidence>
<evidence type="ECO:0000313" key="3">
    <source>
        <dbReference type="Proteomes" id="UP001165962"/>
    </source>
</evidence>
<dbReference type="CDD" id="cd06171">
    <property type="entry name" value="Sigma70_r4"/>
    <property type="match status" value="1"/>
</dbReference>
<dbReference type="InterPro" id="IPR014284">
    <property type="entry name" value="RNA_pol_sigma-70_dom"/>
</dbReference>
<name>A0ABX0J0G0_9BACL</name>
<dbReference type="Gene3D" id="1.10.10.10">
    <property type="entry name" value="Winged helix-like DNA-binding domain superfamily/Winged helix DNA-binding domain"/>
    <property type="match status" value="1"/>
</dbReference>